<name>A0A645AX73_9ZZZZ</name>
<evidence type="ECO:0000313" key="1">
    <source>
        <dbReference type="EMBL" id="MPM57747.1"/>
    </source>
</evidence>
<dbReference type="Pfam" id="PF12952">
    <property type="entry name" value="DUF3841"/>
    <property type="match status" value="1"/>
</dbReference>
<protein>
    <recommendedName>
        <fullName evidence="2">DUF3841 domain-containing protein</fullName>
    </recommendedName>
</protein>
<gene>
    <name evidence="1" type="ORF">SDC9_104570</name>
</gene>
<reference evidence="1" key="1">
    <citation type="submission" date="2019-08" db="EMBL/GenBank/DDBJ databases">
        <authorList>
            <person name="Kucharzyk K."/>
            <person name="Murdoch R.W."/>
            <person name="Higgins S."/>
            <person name="Loffler F."/>
        </authorList>
    </citation>
    <scope>NUCLEOTIDE SEQUENCE</scope>
</reference>
<dbReference type="EMBL" id="VSSQ01016424">
    <property type="protein sequence ID" value="MPM57747.1"/>
    <property type="molecule type" value="Genomic_DNA"/>
</dbReference>
<evidence type="ECO:0008006" key="2">
    <source>
        <dbReference type="Google" id="ProtNLM"/>
    </source>
</evidence>
<dbReference type="AlphaFoldDB" id="A0A645AX73"/>
<sequence length="154" mass="17977">MECYDWLVQHHPLVTQKPADADYPVWVSFTGEATMLPSPDTVILELEIPTELIAPIHIAKWGAILNYSYLPTDENDEKRHMNLLQNYGVSDAQAYMSRFYPQIKREIQDSWKRLFDSTIVFHNNAAYGTVWELKNTWIRNVVAYDYTVHKTPQS</sequence>
<organism evidence="1">
    <name type="scientific">bioreactor metagenome</name>
    <dbReference type="NCBI Taxonomy" id="1076179"/>
    <lineage>
        <taxon>unclassified sequences</taxon>
        <taxon>metagenomes</taxon>
        <taxon>ecological metagenomes</taxon>
    </lineage>
</organism>
<dbReference type="InterPro" id="IPR024211">
    <property type="entry name" value="DUF3841"/>
</dbReference>
<comment type="caution">
    <text evidence="1">The sequence shown here is derived from an EMBL/GenBank/DDBJ whole genome shotgun (WGS) entry which is preliminary data.</text>
</comment>
<accession>A0A645AX73</accession>
<proteinExistence type="predicted"/>